<keyword evidence="3" id="KW-0949">S-adenosyl-L-methionine</keyword>
<proteinExistence type="predicted"/>
<dbReference type="InterPro" id="IPR036388">
    <property type="entry name" value="WH-like_DNA-bd_sf"/>
</dbReference>
<accession>A0AAX6MCA3</accession>
<sequence>MADSQQPTLNSLAAKITELSETFTKYLKENNIQQPTFAADSPTSYSNLSPEIFVTRQQLADALSDLWYLSQGPSESIYNYVHSCIPDAAALNILNHFDFWSAVPLEGSASYPEIAQRVSLPVDVARRVLQHAVTLRIFEETEPGKSSSNIRHNSRSAALARNAGLQALVSSVLDVASAPMMIMPETLNRYSRGKPALTQNMDETSFALMYSGGQLGKYRTSWDMLENEGEGENKGWRQRKFVAFMAYIKELFHLEGVLLDAYDWKSVGKATVVDVGGSAGHDSFVLARKFPDLTITVQDLPQVKPVFEANVPEDLKDRVSFVAHDFFQPQPVQADIYIIKLILHDWPDHEAVRMLRAMIPALKPGARIVLIEYIGNQRETEGPSLPRSIQNMGTATDLRIMALFNAEERPVEAWAKIFRDADERFELAHVNANPLTFISVVEFVWRG</sequence>
<keyword evidence="1" id="KW-0489">Methyltransferase</keyword>
<feature type="domain" description="O-methyltransferase C-terminal" evidence="4">
    <location>
        <begin position="244"/>
        <end position="421"/>
    </location>
</feature>
<dbReference type="EMBL" id="JBANMG010000008">
    <property type="protein sequence ID" value="KAK6950318.1"/>
    <property type="molecule type" value="Genomic_DNA"/>
</dbReference>
<dbReference type="InterPro" id="IPR001077">
    <property type="entry name" value="COMT_C"/>
</dbReference>
<protein>
    <recommendedName>
        <fullName evidence="4">O-methyltransferase C-terminal domain-containing protein</fullName>
    </recommendedName>
</protein>
<comment type="caution">
    <text evidence="5">The sequence shown here is derived from an EMBL/GenBank/DDBJ whole genome shotgun (WGS) entry which is preliminary data.</text>
</comment>
<dbReference type="Gene3D" id="3.40.50.150">
    <property type="entry name" value="Vaccinia Virus protein VP39"/>
    <property type="match status" value="1"/>
</dbReference>
<organism evidence="5 6">
    <name type="scientific">Daldinia eschscholtzii</name>
    <dbReference type="NCBI Taxonomy" id="292717"/>
    <lineage>
        <taxon>Eukaryota</taxon>
        <taxon>Fungi</taxon>
        <taxon>Dikarya</taxon>
        <taxon>Ascomycota</taxon>
        <taxon>Pezizomycotina</taxon>
        <taxon>Sordariomycetes</taxon>
        <taxon>Xylariomycetidae</taxon>
        <taxon>Xylariales</taxon>
        <taxon>Hypoxylaceae</taxon>
        <taxon>Daldinia</taxon>
    </lineage>
</organism>
<dbReference type="InterPro" id="IPR029063">
    <property type="entry name" value="SAM-dependent_MTases_sf"/>
</dbReference>
<dbReference type="SUPFAM" id="SSF53335">
    <property type="entry name" value="S-adenosyl-L-methionine-dependent methyltransferases"/>
    <property type="match status" value="1"/>
</dbReference>
<evidence type="ECO:0000256" key="1">
    <source>
        <dbReference type="ARBA" id="ARBA00022603"/>
    </source>
</evidence>
<dbReference type="PANTHER" id="PTHR43712:SF12">
    <property type="entry name" value="STERIGMATOCYSTIN 8-O-METHYLTRANSFERASE"/>
    <property type="match status" value="1"/>
</dbReference>
<dbReference type="InterPro" id="IPR036390">
    <property type="entry name" value="WH_DNA-bd_sf"/>
</dbReference>
<keyword evidence="6" id="KW-1185">Reference proteome</keyword>
<evidence type="ECO:0000259" key="4">
    <source>
        <dbReference type="Pfam" id="PF00891"/>
    </source>
</evidence>
<evidence type="ECO:0000256" key="2">
    <source>
        <dbReference type="ARBA" id="ARBA00022679"/>
    </source>
</evidence>
<gene>
    <name evidence="5" type="ORF">Daesc_008644</name>
</gene>
<dbReference type="SUPFAM" id="SSF46785">
    <property type="entry name" value="Winged helix' DNA-binding domain"/>
    <property type="match status" value="1"/>
</dbReference>
<dbReference type="PANTHER" id="PTHR43712">
    <property type="entry name" value="PUTATIVE (AFU_ORTHOLOGUE AFUA_4G14580)-RELATED"/>
    <property type="match status" value="1"/>
</dbReference>
<dbReference type="Proteomes" id="UP001369815">
    <property type="component" value="Unassembled WGS sequence"/>
</dbReference>
<evidence type="ECO:0000313" key="5">
    <source>
        <dbReference type="EMBL" id="KAK6950318.1"/>
    </source>
</evidence>
<dbReference type="AlphaFoldDB" id="A0AAX6MCA3"/>
<dbReference type="GO" id="GO:0032259">
    <property type="term" value="P:methylation"/>
    <property type="evidence" value="ECO:0007669"/>
    <property type="project" value="UniProtKB-KW"/>
</dbReference>
<evidence type="ECO:0000313" key="6">
    <source>
        <dbReference type="Proteomes" id="UP001369815"/>
    </source>
</evidence>
<dbReference type="InterPro" id="IPR016461">
    <property type="entry name" value="COMT-like"/>
</dbReference>
<dbReference type="Gene3D" id="1.10.10.10">
    <property type="entry name" value="Winged helix-like DNA-binding domain superfamily/Winged helix DNA-binding domain"/>
    <property type="match status" value="1"/>
</dbReference>
<dbReference type="PROSITE" id="PS51683">
    <property type="entry name" value="SAM_OMT_II"/>
    <property type="match status" value="1"/>
</dbReference>
<dbReference type="CDD" id="cd02440">
    <property type="entry name" value="AdoMet_MTases"/>
    <property type="match status" value="1"/>
</dbReference>
<evidence type="ECO:0000256" key="3">
    <source>
        <dbReference type="ARBA" id="ARBA00022691"/>
    </source>
</evidence>
<dbReference type="GO" id="GO:0008171">
    <property type="term" value="F:O-methyltransferase activity"/>
    <property type="evidence" value="ECO:0007669"/>
    <property type="project" value="InterPro"/>
</dbReference>
<keyword evidence="2" id="KW-0808">Transferase</keyword>
<reference evidence="5 6" key="1">
    <citation type="journal article" date="2024" name="Front Chem Biol">
        <title>Unveiling the potential of Daldinia eschscholtzii MFLUCC 19-0629 through bioactivity and bioinformatics studies for enhanced sustainable agriculture production.</title>
        <authorList>
            <person name="Brooks S."/>
            <person name="Weaver J.A."/>
            <person name="Klomchit A."/>
            <person name="Alharthi S.A."/>
            <person name="Onlamun T."/>
            <person name="Nurani R."/>
            <person name="Vong T.K."/>
            <person name="Alberti F."/>
            <person name="Greco C."/>
        </authorList>
    </citation>
    <scope>NUCLEOTIDE SEQUENCE [LARGE SCALE GENOMIC DNA]</scope>
    <source>
        <strain evidence="5">MFLUCC 19-0629</strain>
    </source>
</reference>
<dbReference type="Pfam" id="PF00891">
    <property type="entry name" value="Methyltransf_2"/>
    <property type="match status" value="1"/>
</dbReference>
<name>A0AAX6MCA3_9PEZI</name>